<keyword evidence="8" id="KW-1185">Reference proteome</keyword>
<dbReference type="PANTHER" id="PTHR32093">
    <property type="entry name" value="LEUCINE-RICH REPEAT EXTENSIN-LIKE PROTEIN 3-RELATED"/>
    <property type="match status" value="1"/>
</dbReference>
<gene>
    <name evidence="7" type="ORF">HRI_000075200</name>
</gene>
<evidence type="ECO:0000256" key="5">
    <source>
        <dbReference type="ARBA" id="ARBA00022737"/>
    </source>
</evidence>
<sequence length="150" mass="16904">MDRYIIAWSMWNLQKFNYNHNFFNVESPMCMDLEEFDDGKNCFHGRPVQRSRLQCKMFLSKPLDCSVFKCREVFAPKLNPPPPLPSPTPKPALPPPPSPTPKPALSPPPSPPVPPCQQLQSPPPPSPTDYVPLPPIYGKNYTSPPPPPLY</sequence>
<keyword evidence="2" id="KW-0964">Secreted</keyword>
<protein>
    <submittedName>
        <fullName evidence="7">Uncharacterized protein</fullName>
    </submittedName>
</protein>
<evidence type="ECO:0000313" key="7">
    <source>
        <dbReference type="EMBL" id="GMI64059.1"/>
    </source>
</evidence>
<dbReference type="EMBL" id="BSYR01000002">
    <property type="protein sequence ID" value="GMI64059.1"/>
    <property type="molecule type" value="Genomic_DNA"/>
</dbReference>
<dbReference type="Proteomes" id="UP001165190">
    <property type="component" value="Unassembled WGS sequence"/>
</dbReference>
<accession>A0A9W7GQX1</accession>
<organism evidence="7 8">
    <name type="scientific">Hibiscus trionum</name>
    <name type="common">Flower of an hour</name>
    <dbReference type="NCBI Taxonomy" id="183268"/>
    <lineage>
        <taxon>Eukaryota</taxon>
        <taxon>Viridiplantae</taxon>
        <taxon>Streptophyta</taxon>
        <taxon>Embryophyta</taxon>
        <taxon>Tracheophyta</taxon>
        <taxon>Spermatophyta</taxon>
        <taxon>Magnoliopsida</taxon>
        <taxon>eudicotyledons</taxon>
        <taxon>Gunneridae</taxon>
        <taxon>Pentapetalae</taxon>
        <taxon>rosids</taxon>
        <taxon>malvids</taxon>
        <taxon>Malvales</taxon>
        <taxon>Malvaceae</taxon>
        <taxon>Malvoideae</taxon>
        <taxon>Hibiscus</taxon>
    </lineage>
</organism>
<feature type="region of interest" description="Disordered" evidence="6">
    <location>
        <begin position="78"/>
        <end position="150"/>
    </location>
</feature>
<evidence type="ECO:0000256" key="1">
    <source>
        <dbReference type="ARBA" id="ARBA00004613"/>
    </source>
</evidence>
<keyword evidence="3" id="KW-0433">Leucine-rich repeat</keyword>
<reference evidence="7" key="1">
    <citation type="submission" date="2023-05" db="EMBL/GenBank/DDBJ databases">
        <title>Genome and transcriptome analyses reveal genes involved in the formation of fine ridges on petal epidermal cells in Hibiscus trionum.</title>
        <authorList>
            <person name="Koshimizu S."/>
            <person name="Masuda S."/>
            <person name="Ishii T."/>
            <person name="Shirasu K."/>
            <person name="Hoshino A."/>
            <person name="Arita M."/>
        </authorList>
    </citation>
    <scope>NUCLEOTIDE SEQUENCE</scope>
    <source>
        <strain evidence="7">Hamamatsu line</strain>
    </source>
</reference>
<evidence type="ECO:0000256" key="6">
    <source>
        <dbReference type="SAM" id="MobiDB-lite"/>
    </source>
</evidence>
<feature type="compositionally biased region" description="Pro residues" evidence="6">
    <location>
        <begin position="78"/>
        <end position="135"/>
    </location>
</feature>
<name>A0A9W7GQX1_HIBTR</name>
<comment type="subcellular location">
    <subcellularLocation>
        <location evidence="1">Secreted</location>
    </subcellularLocation>
</comment>
<evidence type="ECO:0000313" key="8">
    <source>
        <dbReference type="Proteomes" id="UP001165190"/>
    </source>
</evidence>
<comment type="caution">
    <text evidence="7">The sequence shown here is derived from an EMBL/GenBank/DDBJ whole genome shotgun (WGS) entry which is preliminary data.</text>
</comment>
<evidence type="ECO:0000256" key="2">
    <source>
        <dbReference type="ARBA" id="ARBA00022525"/>
    </source>
</evidence>
<proteinExistence type="predicted"/>
<dbReference type="GO" id="GO:0005576">
    <property type="term" value="C:extracellular region"/>
    <property type="evidence" value="ECO:0007669"/>
    <property type="project" value="UniProtKB-SubCell"/>
</dbReference>
<keyword evidence="5" id="KW-0677">Repeat</keyword>
<evidence type="ECO:0000256" key="4">
    <source>
        <dbReference type="ARBA" id="ARBA00022729"/>
    </source>
</evidence>
<evidence type="ECO:0000256" key="3">
    <source>
        <dbReference type="ARBA" id="ARBA00022614"/>
    </source>
</evidence>
<dbReference type="InterPro" id="IPR051582">
    <property type="entry name" value="LRR_extensin-like_regulator"/>
</dbReference>
<dbReference type="PANTHER" id="PTHR32093:SF125">
    <property type="entry name" value="LEUCINE-RICH REPEAT-CONTAINING N-TERMINAL PLANT-TYPE DOMAIN-CONTAINING PROTEIN"/>
    <property type="match status" value="1"/>
</dbReference>
<dbReference type="AlphaFoldDB" id="A0A9W7GQX1"/>
<keyword evidence="4" id="KW-0732">Signal</keyword>
<dbReference type="PRINTS" id="PR01217">
    <property type="entry name" value="PRICHEXTENSN"/>
</dbReference>